<evidence type="ECO:0000313" key="3">
    <source>
        <dbReference type="Proteomes" id="UP000295021"/>
    </source>
</evidence>
<proteinExistence type="predicted"/>
<organism evidence="2 3">
    <name type="scientific">Rhizobium laguerreae</name>
    <dbReference type="NCBI Taxonomy" id="1076926"/>
    <lineage>
        <taxon>Bacteria</taxon>
        <taxon>Pseudomonadati</taxon>
        <taxon>Pseudomonadota</taxon>
        <taxon>Alphaproteobacteria</taxon>
        <taxon>Hyphomicrobiales</taxon>
        <taxon>Rhizobiaceae</taxon>
        <taxon>Rhizobium/Agrobacterium group</taxon>
        <taxon>Rhizobium</taxon>
    </lineage>
</organism>
<evidence type="ECO:0000256" key="1">
    <source>
        <dbReference type="SAM" id="MobiDB-lite"/>
    </source>
</evidence>
<comment type="caution">
    <text evidence="2">The sequence shown here is derived from an EMBL/GenBank/DDBJ whole genome shotgun (WGS) entry which is preliminary data.</text>
</comment>
<feature type="region of interest" description="Disordered" evidence="1">
    <location>
        <begin position="84"/>
        <end position="109"/>
    </location>
</feature>
<name>A0AAX2QET2_9HYPH</name>
<protein>
    <recommendedName>
        <fullName evidence="4">Dihydrodipicolinate synthetase family protein</fullName>
    </recommendedName>
</protein>
<sequence>MTMTRPYSGLFAVAPTAFTDNGDVDFDGQRRVLDIMTDQGVDGLCNLANYSEQFLLSDTSRADRALPPSCRRIRAHDGDLQSYQHADSKCARRPRRRTRCKTDHDDAALSRSGDVDPLALRWGK</sequence>
<dbReference type="AlphaFoldDB" id="A0AAX2QET2"/>
<reference evidence="2 3" key="1">
    <citation type="submission" date="2019-03" db="EMBL/GenBank/DDBJ databases">
        <title>Genomic Encyclopedia of Type Strains, Phase IV (KMG-V): Genome sequencing to study the core and pangenomes of soil and plant-associated prokaryotes.</title>
        <authorList>
            <person name="Whitman W."/>
        </authorList>
    </citation>
    <scope>NUCLEOTIDE SEQUENCE [LARGE SCALE GENOMIC DNA]</scope>
    <source>
        <strain evidence="2 3">FB403</strain>
    </source>
</reference>
<dbReference type="Proteomes" id="UP000295021">
    <property type="component" value="Unassembled WGS sequence"/>
</dbReference>
<evidence type="ECO:0008006" key="4">
    <source>
        <dbReference type="Google" id="ProtNLM"/>
    </source>
</evidence>
<dbReference type="RefSeq" id="WP_205936968.1">
    <property type="nucleotide sequence ID" value="NZ_JAAXRS010000017.1"/>
</dbReference>
<dbReference type="SUPFAM" id="SSF51569">
    <property type="entry name" value="Aldolase"/>
    <property type="match status" value="1"/>
</dbReference>
<accession>A0AAX2QET2</accession>
<dbReference type="EMBL" id="SMBI01000013">
    <property type="protein sequence ID" value="TCU19423.1"/>
    <property type="molecule type" value="Genomic_DNA"/>
</dbReference>
<evidence type="ECO:0000313" key="2">
    <source>
        <dbReference type="EMBL" id="TCU19423.1"/>
    </source>
</evidence>
<gene>
    <name evidence="2" type="ORF">EV131_11323</name>
</gene>
<dbReference type="Gene3D" id="3.20.20.70">
    <property type="entry name" value="Aldolase class I"/>
    <property type="match status" value="1"/>
</dbReference>
<dbReference type="InterPro" id="IPR013785">
    <property type="entry name" value="Aldolase_TIM"/>
</dbReference>